<dbReference type="SUPFAM" id="SSF101546">
    <property type="entry name" value="ASF1-like"/>
    <property type="match status" value="1"/>
</dbReference>
<organism evidence="8">
    <name type="scientific">Medioppia subpectinata</name>
    <dbReference type="NCBI Taxonomy" id="1979941"/>
    <lineage>
        <taxon>Eukaryota</taxon>
        <taxon>Metazoa</taxon>
        <taxon>Ecdysozoa</taxon>
        <taxon>Arthropoda</taxon>
        <taxon>Chelicerata</taxon>
        <taxon>Arachnida</taxon>
        <taxon>Acari</taxon>
        <taxon>Acariformes</taxon>
        <taxon>Sarcoptiformes</taxon>
        <taxon>Oribatida</taxon>
        <taxon>Brachypylina</taxon>
        <taxon>Oppioidea</taxon>
        <taxon>Oppiidae</taxon>
        <taxon>Medioppia</taxon>
    </lineage>
</organism>
<feature type="compositionally biased region" description="Acidic residues" evidence="7">
    <location>
        <begin position="93"/>
        <end position="132"/>
    </location>
</feature>
<dbReference type="Proteomes" id="UP000759131">
    <property type="component" value="Unassembled WGS sequence"/>
</dbReference>
<dbReference type="PANTHER" id="PTHR12040">
    <property type="entry name" value="ANTI-SILENCING PROTEIN 1"/>
    <property type="match status" value="1"/>
</dbReference>
<dbReference type="EMBL" id="OC854590">
    <property type="protein sequence ID" value="CAD7619599.1"/>
    <property type="molecule type" value="Genomic_DNA"/>
</dbReference>
<comment type="subcellular location">
    <subcellularLocation>
        <location evidence="1">Nucleus</location>
    </subcellularLocation>
</comment>
<dbReference type="OrthoDB" id="29755at2759"/>
<evidence type="ECO:0000256" key="7">
    <source>
        <dbReference type="SAM" id="MobiDB-lite"/>
    </source>
</evidence>
<dbReference type="AlphaFoldDB" id="A0A7R9KAW5"/>
<dbReference type="InterPro" id="IPR036747">
    <property type="entry name" value="ASF1-like_sf"/>
</dbReference>
<gene>
    <name evidence="8" type="ORF">OSB1V03_LOCUS100</name>
</gene>
<sequence>MPRQILAGFITSTNDYDQEIYSCVVGPFKEGEHLFEMETDCIDLTKIPISTLFGLTTILVSCKYNGEQFLRIGYLVDVRYPGIKTECLTDEMGTSDDEGSIEILEDEELEDDDEEEEGEKEDGTDEDLVDSGEDINVEVEEDLDAEEPKVAEKELTDDIISKENIINIPLETPIKFDVDEFEYKGHLLLKSKIEFVLHEQPIIQAFGLSGDEDESEKFEDSTSQECVKKACLD</sequence>
<evidence type="ECO:0000313" key="9">
    <source>
        <dbReference type="Proteomes" id="UP000759131"/>
    </source>
</evidence>
<evidence type="ECO:0000256" key="2">
    <source>
        <dbReference type="ARBA" id="ARBA00006051"/>
    </source>
</evidence>
<name>A0A7R9KAW5_9ACAR</name>
<keyword evidence="9" id="KW-1185">Reference proteome</keyword>
<evidence type="ECO:0000256" key="5">
    <source>
        <dbReference type="ARBA" id="ARBA00023186"/>
    </source>
</evidence>
<evidence type="ECO:0000256" key="6">
    <source>
        <dbReference type="ARBA" id="ARBA00023242"/>
    </source>
</evidence>
<dbReference type="PANTHER" id="PTHR12040:SF0">
    <property type="entry name" value="HISTONE CHAPERONE ASF1"/>
    <property type="match status" value="1"/>
</dbReference>
<keyword evidence="3" id="KW-0805">Transcription regulation</keyword>
<dbReference type="GO" id="GO:0000785">
    <property type="term" value="C:chromatin"/>
    <property type="evidence" value="ECO:0007669"/>
    <property type="project" value="TreeGrafter"/>
</dbReference>
<proteinExistence type="inferred from homology"/>
<reference evidence="8" key="1">
    <citation type="submission" date="2020-11" db="EMBL/GenBank/DDBJ databases">
        <authorList>
            <person name="Tran Van P."/>
        </authorList>
    </citation>
    <scope>NUCLEOTIDE SEQUENCE</scope>
</reference>
<evidence type="ECO:0008006" key="10">
    <source>
        <dbReference type="Google" id="ProtNLM"/>
    </source>
</evidence>
<keyword evidence="6" id="KW-0539">Nucleus</keyword>
<dbReference type="GO" id="GO:0042393">
    <property type="term" value="F:histone binding"/>
    <property type="evidence" value="ECO:0007669"/>
    <property type="project" value="TreeGrafter"/>
</dbReference>
<dbReference type="Pfam" id="PF04729">
    <property type="entry name" value="ASF1_hist_chap"/>
    <property type="match status" value="1"/>
</dbReference>
<keyword evidence="5" id="KW-0143">Chaperone</keyword>
<keyword evidence="4" id="KW-0804">Transcription</keyword>
<feature type="region of interest" description="Disordered" evidence="7">
    <location>
        <begin position="89"/>
        <end position="132"/>
    </location>
</feature>
<protein>
    <recommendedName>
        <fullName evidence="10">Anti-silencing function protein 1</fullName>
    </recommendedName>
</protein>
<dbReference type="GO" id="GO:0005634">
    <property type="term" value="C:nucleus"/>
    <property type="evidence" value="ECO:0007669"/>
    <property type="project" value="UniProtKB-SubCell"/>
</dbReference>
<dbReference type="InterPro" id="IPR006818">
    <property type="entry name" value="ASF1-like"/>
</dbReference>
<evidence type="ECO:0000313" key="8">
    <source>
        <dbReference type="EMBL" id="CAD7619599.1"/>
    </source>
</evidence>
<dbReference type="EMBL" id="CAJPIZ010000015">
    <property type="protein sequence ID" value="CAG2100029.1"/>
    <property type="molecule type" value="Genomic_DNA"/>
</dbReference>
<dbReference type="GO" id="GO:0006335">
    <property type="term" value="P:DNA replication-dependent chromatin assembly"/>
    <property type="evidence" value="ECO:0007669"/>
    <property type="project" value="TreeGrafter"/>
</dbReference>
<evidence type="ECO:0000256" key="3">
    <source>
        <dbReference type="ARBA" id="ARBA00023015"/>
    </source>
</evidence>
<evidence type="ECO:0000256" key="1">
    <source>
        <dbReference type="ARBA" id="ARBA00004123"/>
    </source>
</evidence>
<accession>A0A7R9KAW5</accession>
<evidence type="ECO:0000256" key="4">
    <source>
        <dbReference type="ARBA" id="ARBA00023163"/>
    </source>
</evidence>
<comment type="similarity">
    <text evidence="2">Belongs to the ASF1 family.</text>
</comment>
<dbReference type="Gene3D" id="2.60.40.1490">
    <property type="entry name" value="Histone chaperone ASF1-like"/>
    <property type="match status" value="1"/>
</dbReference>